<dbReference type="PANTHER" id="PTHR43434:SF1">
    <property type="entry name" value="PHOSPHOGLYCOLATE PHOSPHATASE"/>
    <property type="match status" value="1"/>
</dbReference>
<evidence type="ECO:0000256" key="4">
    <source>
        <dbReference type="ARBA" id="ARBA00013078"/>
    </source>
</evidence>
<dbReference type="SUPFAM" id="SSF56784">
    <property type="entry name" value="HAD-like"/>
    <property type="match status" value="1"/>
</dbReference>
<comment type="catalytic activity">
    <reaction evidence="1">
        <text>2-phosphoglycolate + H2O = glycolate + phosphate</text>
        <dbReference type="Rhea" id="RHEA:14369"/>
        <dbReference type="ChEBI" id="CHEBI:15377"/>
        <dbReference type="ChEBI" id="CHEBI:29805"/>
        <dbReference type="ChEBI" id="CHEBI:43474"/>
        <dbReference type="ChEBI" id="CHEBI:58033"/>
        <dbReference type="EC" id="3.1.3.18"/>
    </reaction>
</comment>
<dbReference type="SFLD" id="SFLDG01129">
    <property type="entry name" value="C1.5:_HAD__Beta-PGM__Phosphata"/>
    <property type="match status" value="1"/>
</dbReference>
<evidence type="ECO:0000313" key="6">
    <source>
        <dbReference type="Proteomes" id="UP001204445"/>
    </source>
</evidence>
<gene>
    <name evidence="5" type="ORF">J2T55_001679</name>
</gene>
<dbReference type="InterPro" id="IPR041492">
    <property type="entry name" value="HAD_2"/>
</dbReference>
<comment type="similarity">
    <text evidence="3">Belongs to the HAD-like hydrolase superfamily. CbbY/CbbZ/Gph/YieH family.</text>
</comment>
<organism evidence="5 6">
    <name type="scientific">Methylohalomonas lacus</name>
    <dbReference type="NCBI Taxonomy" id="398773"/>
    <lineage>
        <taxon>Bacteria</taxon>
        <taxon>Pseudomonadati</taxon>
        <taxon>Pseudomonadota</taxon>
        <taxon>Gammaproteobacteria</taxon>
        <taxon>Methylohalomonadales</taxon>
        <taxon>Methylohalomonadaceae</taxon>
        <taxon>Methylohalomonas</taxon>
    </lineage>
</organism>
<dbReference type="GO" id="GO:0006281">
    <property type="term" value="P:DNA repair"/>
    <property type="evidence" value="ECO:0007669"/>
    <property type="project" value="TreeGrafter"/>
</dbReference>
<dbReference type="Pfam" id="PF13419">
    <property type="entry name" value="HAD_2"/>
    <property type="match status" value="1"/>
</dbReference>
<dbReference type="PANTHER" id="PTHR43434">
    <property type="entry name" value="PHOSPHOGLYCOLATE PHOSPHATASE"/>
    <property type="match status" value="1"/>
</dbReference>
<dbReference type="AlphaFoldDB" id="A0AAE3HKZ8"/>
<dbReference type="EMBL" id="JANUCT010000010">
    <property type="protein sequence ID" value="MCS3903650.1"/>
    <property type="molecule type" value="Genomic_DNA"/>
</dbReference>
<evidence type="ECO:0000256" key="1">
    <source>
        <dbReference type="ARBA" id="ARBA00000830"/>
    </source>
</evidence>
<evidence type="ECO:0000256" key="3">
    <source>
        <dbReference type="ARBA" id="ARBA00006171"/>
    </source>
</evidence>
<dbReference type="InterPro" id="IPR050155">
    <property type="entry name" value="HAD-like_hydrolase_sf"/>
</dbReference>
<sequence length="286" mass="32846">MDHMSLVQRPHACPRVLLFDWHATLADTMDAMYHAVDDVIPELLERGLVERLVKPEDSKTVEDAKLVKYIRENAQLHPKIKSDRKISRTDIFEVLFGPDQEAKATAHRIFDQCYRNHFGNVKPFEPGLRPILERLRGMHMQLGVISNRRREYMLHELSVVDAEGWHGLFDTMACGDDVEHRKPAPDLILKALENLGVEPDHGCWYIGDSTTDVVAADRAGVTPIFYNGAQWEQVWIDKIFPNTVRHPHRPEAVVNNFAELLELVRYFIYELGCGIKPKRHSGPDPE</sequence>
<dbReference type="InterPro" id="IPR023214">
    <property type="entry name" value="HAD_sf"/>
</dbReference>
<reference evidence="5" key="1">
    <citation type="submission" date="2022-08" db="EMBL/GenBank/DDBJ databases">
        <title>Genomic Encyclopedia of Type Strains, Phase III (KMG-III): the genomes of soil and plant-associated and newly described type strains.</title>
        <authorList>
            <person name="Whitman W."/>
        </authorList>
    </citation>
    <scope>NUCLEOTIDE SEQUENCE</scope>
    <source>
        <strain evidence="5">HMT 1</strain>
    </source>
</reference>
<dbReference type="Proteomes" id="UP001204445">
    <property type="component" value="Unassembled WGS sequence"/>
</dbReference>
<accession>A0AAE3HKZ8</accession>
<dbReference type="InterPro" id="IPR006439">
    <property type="entry name" value="HAD-SF_hydro_IA"/>
</dbReference>
<keyword evidence="6" id="KW-1185">Reference proteome</keyword>
<evidence type="ECO:0000313" key="5">
    <source>
        <dbReference type="EMBL" id="MCS3903650.1"/>
    </source>
</evidence>
<name>A0AAE3HKZ8_9GAMM</name>
<dbReference type="EC" id="3.1.3.18" evidence="4"/>
<protein>
    <recommendedName>
        <fullName evidence="4">phosphoglycolate phosphatase</fullName>
        <ecNumber evidence="4">3.1.3.18</ecNumber>
    </recommendedName>
</protein>
<dbReference type="SFLD" id="SFLDS00003">
    <property type="entry name" value="Haloacid_Dehalogenase"/>
    <property type="match status" value="1"/>
</dbReference>
<dbReference type="Gene3D" id="3.40.50.1000">
    <property type="entry name" value="HAD superfamily/HAD-like"/>
    <property type="match status" value="1"/>
</dbReference>
<evidence type="ECO:0000256" key="2">
    <source>
        <dbReference type="ARBA" id="ARBA00004818"/>
    </source>
</evidence>
<dbReference type="NCBIfam" id="TIGR01549">
    <property type="entry name" value="HAD-SF-IA-v1"/>
    <property type="match status" value="1"/>
</dbReference>
<dbReference type="InterPro" id="IPR036412">
    <property type="entry name" value="HAD-like_sf"/>
</dbReference>
<keyword evidence="5" id="KW-0378">Hydrolase</keyword>
<proteinExistence type="inferred from homology"/>
<dbReference type="GO" id="GO:0005829">
    <property type="term" value="C:cytosol"/>
    <property type="evidence" value="ECO:0007669"/>
    <property type="project" value="TreeGrafter"/>
</dbReference>
<comment type="pathway">
    <text evidence="2">Organic acid metabolism; glycolate biosynthesis; glycolate from 2-phosphoglycolate: step 1/1.</text>
</comment>
<comment type="caution">
    <text evidence="5">The sequence shown here is derived from an EMBL/GenBank/DDBJ whole genome shotgun (WGS) entry which is preliminary data.</text>
</comment>
<dbReference type="GO" id="GO:0008967">
    <property type="term" value="F:phosphoglycolate phosphatase activity"/>
    <property type="evidence" value="ECO:0007669"/>
    <property type="project" value="UniProtKB-EC"/>
</dbReference>